<organism evidence="2 3">
    <name type="scientific">Galerina marginata (strain CBS 339.88)</name>
    <dbReference type="NCBI Taxonomy" id="685588"/>
    <lineage>
        <taxon>Eukaryota</taxon>
        <taxon>Fungi</taxon>
        <taxon>Dikarya</taxon>
        <taxon>Basidiomycota</taxon>
        <taxon>Agaricomycotina</taxon>
        <taxon>Agaricomycetes</taxon>
        <taxon>Agaricomycetidae</taxon>
        <taxon>Agaricales</taxon>
        <taxon>Agaricineae</taxon>
        <taxon>Strophariaceae</taxon>
        <taxon>Galerina</taxon>
    </lineage>
</organism>
<keyword evidence="3" id="KW-1185">Reference proteome</keyword>
<gene>
    <name evidence="2" type="ORF">GALMADRAFT_148698</name>
</gene>
<dbReference type="HOGENOM" id="CLU_2026924_0_0_1"/>
<evidence type="ECO:0000256" key="1">
    <source>
        <dbReference type="SAM" id="MobiDB-lite"/>
    </source>
</evidence>
<evidence type="ECO:0000313" key="2">
    <source>
        <dbReference type="EMBL" id="KDR65445.1"/>
    </source>
</evidence>
<reference evidence="3" key="1">
    <citation type="journal article" date="2014" name="Proc. Natl. Acad. Sci. U.S.A.">
        <title>Extensive sampling of basidiomycete genomes demonstrates inadequacy of the white-rot/brown-rot paradigm for wood decay fungi.</title>
        <authorList>
            <person name="Riley R."/>
            <person name="Salamov A.A."/>
            <person name="Brown D.W."/>
            <person name="Nagy L.G."/>
            <person name="Floudas D."/>
            <person name="Held B.W."/>
            <person name="Levasseur A."/>
            <person name="Lombard V."/>
            <person name="Morin E."/>
            <person name="Otillar R."/>
            <person name="Lindquist E.A."/>
            <person name="Sun H."/>
            <person name="LaButti K.M."/>
            <person name="Schmutz J."/>
            <person name="Jabbour D."/>
            <person name="Luo H."/>
            <person name="Baker S.E."/>
            <person name="Pisabarro A.G."/>
            <person name="Walton J.D."/>
            <person name="Blanchette R.A."/>
            <person name="Henrissat B."/>
            <person name="Martin F."/>
            <person name="Cullen D."/>
            <person name="Hibbett D.S."/>
            <person name="Grigoriev I.V."/>
        </authorList>
    </citation>
    <scope>NUCLEOTIDE SEQUENCE [LARGE SCALE GENOMIC DNA]</scope>
    <source>
        <strain evidence="3">CBS 339.88</strain>
    </source>
</reference>
<dbReference type="EMBL" id="KL142448">
    <property type="protein sequence ID" value="KDR65445.1"/>
    <property type="molecule type" value="Genomic_DNA"/>
</dbReference>
<dbReference type="Proteomes" id="UP000027222">
    <property type="component" value="Unassembled WGS sequence"/>
</dbReference>
<feature type="region of interest" description="Disordered" evidence="1">
    <location>
        <begin position="1"/>
        <end position="20"/>
    </location>
</feature>
<proteinExistence type="predicted"/>
<evidence type="ECO:0000313" key="3">
    <source>
        <dbReference type="Proteomes" id="UP000027222"/>
    </source>
</evidence>
<feature type="compositionally biased region" description="Basic and acidic residues" evidence="1">
    <location>
        <begin position="64"/>
        <end position="84"/>
    </location>
</feature>
<feature type="compositionally biased region" description="Polar residues" evidence="1">
    <location>
        <begin position="85"/>
        <end position="94"/>
    </location>
</feature>
<dbReference type="AlphaFoldDB" id="A0A067S3R3"/>
<feature type="region of interest" description="Disordered" evidence="1">
    <location>
        <begin position="64"/>
        <end position="122"/>
    </location>
</feature>
<protein>
    <submittedName>
        <fullName evidence="2">Uncharacterized protein</fullName>
    </submittedName>
</protein>
<sequence>MASCPSDFQPPPPSLSRPSVPHHLKYYWTFASRRTRMHPLPRRKPPHTSYGLWADVCCGDWIRGETEPKGRPVKWETHEPRAHSSNEPSSSTLLAASAHYPLRPPTPTPHPPPTSTPRSDAE</sequence>
<name>A0A067S3R3_GALM3</name>
<accession>A0A067S3R3</accession>
<feature type="compositionally biased region" description="Pro residues" evidence="1">
    <location>
        <begin position="102"/>
        <end position="115"/>
    </location>
</feature>